<name>H8L2X0_FRAAD</name>
<organism evidence="2 3">
    <name type="scientific">Frateuria aurantia (strain ATCC 33424 / DSM 6220 / KCTC 2777 / LMG 1558 / NBRC 3245 / NCIMB 13370)</name>
    <name type="common">Acetobacter aurantius</name>
    <dbReference type="NCBI Taxonomy" id="767434"/>
    <lineage>
        <taxon>Bacteria</taxon>
        <taxon>Pseudomonadati</taxon>
        <taxon>Pseudomonadota</taxon>
        <taxon>Gammaproteobacteria</taxon>
        <taxon>Lysobacterales</taxon>
        <taxon>Rhodanobacteraceae</taxon>
        <taxon>Frateuria</taxon>
    </lineage>
</organism>
<dbReference type="KEGG" id="fau:Fraau_2998"/>
<dbReference type="InterPro" id="IPR011322">
    <property type="entry name" value="N-reg_PII-like_a/b"/>
</dbReference>
<keyword evidence="3" id="KW-1185">Reference proteome</keyword>
<dbReference type="GO" id="GO:0005507">
    <property type="term" value="F:copper ion binding"/>
    <property type="evidence" value="ECO:0007669"/>
    <property type="project" value="TreeGrafter"/>
</dbReference>
<dbReference type="OrthoDB" id="37622at2"/>
<dbReference type="PANTHER" id="PTHR23419:SF8">
    <property type="entry name" value="FI09726P"/>
    <property type="match status" value="1"/>
</dbReference>
<dbReference type="eggNOG" id="COG1324">
    <property type="taxonomic scope" value="Bacteria"/>
</dbReference>
<protein>
    <submittedName>
        <fullName evidence="2">Uncharacterized protein involved in tolerance to divalent cations</fullName>
    </submittedName>
</protein>
<dbReference type="HOGENOM" id="CLU_098807_2_0_6"/>
<dbReference type="Gene3D" id="3.30.70.120">
    <property type="match status" value="1"/>
</dbReference>
<dbReference type="InterPro" id="IPR004323">
    <property type="entry name" value="Ion_tolerance_CutA"/>
</dbReference>
<reference evidence="2" key="1">
    <citation type="submission" date="2012-02" db="EMBL/GenBank/DDBJ databases">
        <title>The complete genome of Frateuria aurantia DSM 6220.</title>
        <authorList>
            <consortium name="US DOE Joint Genome Institute (JGI-PGF)"/>
            <person name="Lucas S."/>
            <person name="Copeland A."/>
            <person name="Lapidus A."/>
            <person name="Glavina del Rio T."/>
            <person name="Dalin E."/>
            <person name="Tice H."/>
            <person name="Bruce D."/>
            <person name="Goodwin L."/>
            <person name="Pitluck S."/>
            <person name="Peters L."/>
            <person name="Ovchinnikova G."/>
            <person name="Teshima H."/>
            <person name="Kyrpides N."/>
            <person name="Mavromatis K."/>
            <person name="Ivanova N."/>
            <person name="Brettin T."/>
            <person name="Detter J.C."/>
            <person name="Han C."/>
            <person name="Larimer F."/>
            <person name="Land M."/>
            <person name="Hauser L."/>
            <person name="Markowitz V."/>
            <person name="Cheng J.-F."/>
            <person name="Hugenholtz P."/>
            <person name="Woyke T."/>
            <person name="Wu D."/>
            <person name="Brambilla E."/>
            <person name="Klenk H.-P."/>
            <person name="Eisen J.A."/>
        </authorList>
    </citation>
    <scope>NUCLEOTIDE SEQUENCE</scope>
    <source>
        <strain evidence="2">DSM 6220</strain>
    </source>
</reference>
<dbReference type="AlphaFoldDB" id="H8L2X0"/>
<evidence type="ECO:0000313" key="3">
    <source>
        <dbReference type="Proteomes" id="UP000005234"/>
    </source>
</evidence>
<sequence length="110" mass="12519">MSIAAGSTLIEVTTTVASQIQARELASVLLQHRLAACVQVTAVESHYRWQGELQQEQEYQLRLKTRQDRFQSIARLLAERHPYELPQLLATEITGSSEAYAAWLHQQLED</sequence>
<dbReference type="RefSeq" id="WP_014404329.1">
    <property type="nucleotide sequence ID" value="NC_017033.1"/>
</dbReference>
<evidence type="ECO:0000256" key="1">
    <source>
        <dbReference type="ARBA" id="ARBA00010169"/>
    </source>
</evidence>
<gene>
    <name evidence="2" type="ordered locus">Fraau_2998</name>
</gene>
<accession>H8L2X0</accession>
<dbReference type="SUPFAM" id="SSF54913">
    <property type="entry name" value="GlnB-like"/>
    <property type="match status" value="1"/>
</dbReference>
<comment type="similarity">
    <text evidence="1">Belongs to the CutA family.</text>
</comment>
<dbReference type="Proteomes" id="UP000005234">
    <property type="component" value="Chromosome"/>
</dbReference>
<proteinExistence type="inferred from homology"/>
<dbReference type="InterPro" id="IPR015867">
    <property type="entry name" value="N-reg_PII/ATP_PRibTrfase_C"/>
</dbReference>
<evidence type="ECO:0000313" key="2">
    <source>
        <dbReference type="EMBL" id="AFC87326.1"/>
    </source>
</evidence>
<dbReference type="Pfam" id="PF03091">
    <property type="entry name" value="CutA1"/>
    <property type="match status" value="1"/>
</dbReference>
<dbReference type="GO" id="GO:0010038">
    <property type="term" value="P:response to metal ion"/>
    <property type="evidence" value="ECO:0007669"/>
    <property type="project" value="InterPro"/>
</dbReference>
<dbReference type="EMBL" id="CP003350">
    <property type="protein sequence ID" value="AFC87326.1"/>
    <property type="molecule type" value="Genomic_DNA"/>
</dbReference>
<dbReference type="PANTHER" id="PTHR23419">
    <property type="entry name" value="DIVALENT CATION TOLERANCE CUTA-RELATED"/>
    <property type="match status" value="1"/>
</dbReference>